<sequence>MSTGQKSFFDQNTKPKSRPYWHRTHSSNDVSRHNHLPKDVMKGSPIAASTQTKTKLKAFQFIEGRPAANNYENDADQENQPVEVEGQKPQAVPKSQGDVPQEAQVMSKSQGDIPQKATQTPKLLQSKTCPPSTPATRLPLADLVGNSNDASRRGVIHNTSPDEQLYWRNVQSPTSSNTITTPAPRRGKKRARSSSPLGPSQTEPSNFAKEPFDLQGMQQILKTPHADPAADLWNRYTVNATTKTTPAASKGIALAQLINESSPHSSATAGSVSGLRRWASCGLEWPTSVTKRRKTRGAFRGEKGNLEDGYGVSSTDDPMQGKSKLSKVGILLEKIQETMVKPPVQNASSFPSSSSPYPEVGEFCVAPALSPLQRLSRGQRNDIKHGADSRSSPEPPTPAVDDNEEEQNANLKPTSSSEYGDVDIDIDMVEAIEANCTAQQNPPVAAGATIFLEAIQESNPADCSIAIEPPKQDTLGSDDEFGLEDEDIFDADLENLASLYDARPDLTPAVARDTQGTAAAENILKAPDPPPIINLCEEESSDEFGDDDIDVEQFAVAEAIATQAFNASPSTQHSVRLYQSYSSSKYNTK</sequence>
<dbReference type="EMBL" id="KV744870">
    <property type="protein sequence ID" value="OCK83086.1"/>
    <property type="molecule type" value="Genomic_DNA"/>
</dbReference>
<feature type="region of interest" description="Disordered" evidence="1">
    <location>
        <begin position="65"/>
        <end position="208"/>
    </location>
</feature>
<feature type="compositionally biased region" description="Polar residues" evidence="1">
    <location>
        <begin position="169"/>
        <end position="181"/>
    </location>
</feature>
<keyword evidence="3" id="KW-1185">Reference proteome</keyword>
<evidence type="ECO:0000313" key="3">
    <source>
        <dbReference type="Proteomes" id="UP000250266"/>
    </source>
</evidence>
<evidence type="ECO:0000256" key="1">
    <source>
        <dbReference type="SAM" id="MobiDB-lite"/>
    </source>
</evidence>
<feature type="compositionally biased region" description="Basic and acidic residues" evidence="1">
    <location>
        <begin position="30"/>
        <end position="41"/>
    </location>
</feature>
<reference evidence="2 3" key="1">
    <citation type="journal article" date="2016" name="Nat. Commun.">
        <title>Ectomycorrhizal ecology is imprinted in the genome of the dominant symbiotic fungus Cenococcum geophilum.</title>
        <authorList>
            <consortium name="DOE Joint Genome Institute"/>
            <person name="Peter M."/>
            <person name="Kohler A."/>
            <person name="Ohm R.A."/>
            <person name="Kuo A."/>
            <person name="Krutzmann J."/>
            <person name="Morin E."/>
            <person name="Arend M."/>
            <person name="Barry K.W."/>
            <person name="Binder M."/>
            <person name="Choi C."/>
            <person name="Clum A."/>
            <person name="Copeland A."/>
            <person name="Grisel N."/>
            <person name="Haridas S."/>
            <person name="Kipfer T."/>
            <person name="LaButti K."/>
            <person name="Lindquist E."/>
            <person name="Lipzen A."/>
            <person name="Maire R."/>
            <person name="Meier B."/>
            <person name="Mihaltcheva S."/>
            <person name="Molinier V."/>
            <person name="Murat C."/>
            <person name="Poggeler S."/>
            <person name="Quandt C.A."/>
            <person name="Sperisen C."/>
            <person name="Tritt A."/>
            <person name="Tisserant E."/>
            <person name="Crous P.W."/>
            <person name="Henrissat B."/>
            <person name="Nehls U."/>
            <person name="Egli S."/>
            <person name="Spatafora J.W."/>
            <person name="Grigoriev I.V."/>
            <person name="Martin F.M."/>
        </authorList>
    </citation>
    <scope>NUCLEOTIDE SEQUENCE [LARGE SCALE GENOMIC DNA]</scope>
    <source>
        <strain evidence="2 3">CBS 459.81</strain>
    </source>
</reference>
<feature type="compositionally biased region" description="Basic residues" evidence="1">
    <location>
        <begin position="15"/>
        <end position="25"/>
    </location>
</feature>
<feature type="compositionally biased region" description="Polar residues" evidence="1">
    <location>
        <begin position="104"/>
        <end position="130"/>
    </location>
</feature>
<dbReference type="Proteomes" id="UP000250266">
    <property type="component" value="Unassembled WGS sequence"/>
</dbReference>
<name>A0A8E2EFI4_9PEZI</name>
<evidence type="ECO:0000313" key="2">
    <source>
        <dbReference type="EMBL" id="OCK83086.1"/>
    </source>
</evidence>
<organism evidence="2 3">
    <name type="scientific">Lepidopterella palustris CBS 459.81</name>
    <dbReference type="NCBI Taxonomy" id="1314670"/>
    <lineage>
        <taxon>Eukaryota</taxon>
        <taxon>Fungi</taxon>
        <taxon>Dikarya</taxon>
        <taxon>Ascomycota</taxon>
        <taxon>Pezizomycotina</taxon>
        <taxon>Dothideomycetes</taxon>
        <taxon>Pleosporomycetidae</taxon>
        <taxon>Mytilinidiales</taxon>
        <taxon>Argynnaceae</taxon>
        <taxon>Lepidopterella</taxon>
    </lineage>
</organism>
<feature type="region of interest" description="Disordered" evidence="1">
    <location>
        <begin position="381"/>
        <end position="421"/>
    </location>
</feature>
<accession>A0A8E2EFI4</accession>
<dbReference type="AlphaFoldDB" id="A0A8E2EFI4"/>
<gene>
    <name evidence="2" type="ORF">K432DRAFT_196876</name>
</gene>
<feature type="region of interest" description="Disordered" evidence="1">
    <location>
        <begin position="1"/>
        <end position="53"/>
    </location>
</feature>
<feature type="compositionally biased region" description="Polar residues" evidence="1">
    <location>
        <begin position="193"/>
        <end position="205"/>
    </location>
</feature>
<feature type="compositionally biased region" description="Polar residues" evidence="1">
    <location>
        <begin position="408"/>
        <end position="418"/>
    </location>
</feature>
<proteinExistence type="predicted"/>
<protein>
    <submittedName>
        <fullName evidence="2">Uncharacterized protein</fullName>
    </submittedName>
</protein>
<feature type="compositionally biased region" description="Polar residues" evidence="1">
    <location>
        <begin position="1"/>
        <end position="14"/>
    </location>
</feature>
<dbReference type="OrthoDB" id="6513042at2759"/>